<evidence type="ECO:0000256" key="4">
    <source>
        <dbReference type="SAM" id="MobiDB-lite"/>
    </source>
</evidence>
<dbReference type="GO" id="GO:0003700">
    <property type="term" value="F:DNA-binding transcription factor activity"/>
    <property type="evidence" value="ECO:0007669"/>
    <property type="project" value="TreeGrafter"/>
</dbReference>
<comment type="subcellular location">
    <subcellularLocation>
        <location evidence="1 3">Nucleus</location>
    </subcellularLocation>
</comment>
<dbReference type="InterPro" id="IPR010402">
    <property type="entry name" value="CCT_domain"/>
</dbReference>
<feature type="region of interest" description="Disordered" evidence="4">
    <location>
        <begin position="212"/>
        <end position="237"/>
    </location>
</feature>
<keyword evidence="7" id="KW-1185">Reference proteome</keyword>
<dbReference type="GO" id="GO:0005634">
    <property type="term" value="C:nucleus"/>
    <property type="evidence" value="ECO:0007669"/>
    <property type="project" value="UniProtKB-SubCell"/>
</dbReference>
<dbReference type="EMBL" id="CP031035">
    <property type="protein sequence ID" value="QDZ19121.1"/>
    <property type="molecule type" value="Genomic_DNA"/>
</dbReference>
<proteinExistence type="predicted"/>
<dbReference type="PROSITE" id="PS51017">
    <property type="entry name" value="CCT"/>
    <property type="match status" value="1"/>
</dbReference>
<dbReference type="PANTHER" id="PTHR31319:SF77">
    <property type="entry name" value="ZINC FINGER PROTEIN CONSTANS-LIKE 4"/>
    <property type="match status" value="1"/>
</dbReference>
<keyword evidence="2 3" id="KW-0539">Nucleus</keyword>
<dbReference type="OrthoDB" id="153872at2759"/>
<dbReference type="InterPro" id="IPR045281">
    <property type="entry name" value="CONSTANS-like"/>
</dbReference>
<sequence>MLKRCYTKAFASSAAAAPSSSALMCGLVCEGCKRVEAQVLDLETQHVFCDACHKKLNATKEASGGSSEGNNNSGKSDNDKLVVALPRGGKDAAVSTAVSFDNYSNAASFALNRGTVSADHSQNSFGFHVQSVLSSIGFDTAHSRLSARPHFALEGKGSSYGSDKGAKLGKQQQLRGSLLPPVCKCSPSQLYSAIRNIDGTYEWMNPEKCREGGARMTSESGGSSSSKRLRAKKARETALTRKGALERYKKKKESRKFTKQIRYESRKVRADKRVRIRGRFAKVETNG</sequence>
<evidence type="ECO:0000313" key="7">
    <source>
        <dbReference type="Proteomes" id="UP000316726"/>
    </source>
</evidence>
<evidence type="ECO:0000256" key="1">
    <source>
        <dbReference type="ARBA" id="ARBA00004123"/>
    </source>
</evidence>
<evidence type="ECO:0000259" key="5">
    <source>
        <dbReference type="PROSITE" id="PS51017"/>
    </source>
</evidence>
<feature type="region of interest" description="Disordered" evidence="4">
    <location>
        <begin position="60"/>
        <end position="80"/>
    </location>
</feature>
<evidence type="ECO:0000313" key="6">
    <source>
        <dbReference type="EMBL" id="QDZ19121.1"/>
    </source>
</evidence>
<dbReference type="STRING" id="1764295.A0A5B8MFN4"/>
<dbReference type="PANTHER" id="PTHR31319">
    <property type="entry name" value="ZINC FINGER PROTEIN CONSTANS-LIKE 4"/>
    <property type="match status" value="1"/>
</dbReference>
<reference evidence="6 7" key="1">
    <citation type="submission" date="2018-07" db="EMBL/GenBank/DDBJ databases">
        <title>The complete nuclear genome of the prasinophyte Chloropicon primus (CCMP1205).</title>
        <authorList>
            <person name="Pombert J.-F."/>
            <person name="Otis C."/>
            <person name="Turmel M."/>
            <person name="Lemieux C."/>
        </authorList>
    </citation>
    <scope>NUCLEOTIDE SEQUENCE [LARGE SCALE GENOMIC DNA]</scope>
    <source>
        <strain evidence="6 7">CCMP1205</strain>
    </source>
</reference>
<evidence type="ECO:0000256" key="2">
    <source>
        <dbReference type="ARBA" id="ARBA00023242"/>
    </source>
</evidence>
<feature type="domain" description="CCT" evidence="5">
    <location>
        <begin position="241"/>
        <end position="283"/>
    </location>
</feature>
<accession>A0A5B8MFN4</accession>
<feature type="compositionally biased region" description="Low complexity" evidence="4">
    <location>
        <begin position="63"/>
        <end position="75"/>
    </location>
</feature>
<dbReference type="AlphaFoldDB" id="A0A5B8MFN4"/>
<organism evidence="6 7">
    <name type="scientific">Chloropicon primus</name>
    <dbReference type="NCBI Taxonomy" id="1764295"/>
    <lineage>
        <taxon>Eukaryota</taxon>
        <taxon>Viridiplantae</taxon>
        <taxon>Chlorophyta</taxon>
        <taxon>Chloropicophyceae</taxon>
        <taxon>Chloropicales</taxon>
        <taxon>Chloropicaceae</taxon>
        <taxon>Chloropicon</taxon>
    </lineage>
</organism>
<dbReference type="Pfam" id="PF06203">
    <property type="entry name" value="CCT"/>
    <property type="match status" value="1"/>
</dbReference>
<evidence type="ECO:0000256" key="3">
    <source>
        <dbReference type="PROSITE-ProRule" id="PRU00357"/>
    </source>
</evidence>
<gene>
    <name evidence="6" type="ORF">A3770_02p16390</name>
</gene>
<name>A0A5B8MFN4_9CHLO</name>
<protein>
    <recommendedName>
        <fullName evidence="5">CCT domain-containing protein</fullName>
    </recommendedName>
</protein>
<dbReference type="Proteomes" id="UP000316726">
    <property type="component" value="Chromosome 2"/>
</dbReference>